<dbReference type="EMBL" id="JBHSDJ010000024">
    <property type="protein sequence ID" value="MFC4246999.1"/>
    <property type="molecule type" value="Genomic_DNA"/>
</dbReference>
<proteinExistence type="predicted"/>
<protein>
    <recommendedName>
        <fullName evidence="4">Tat pathway signal protein</fullName>
    </recommendedName>
</protein>
<name>A0ABD5NZ84_9EURY</name>
<comment type="caution">
    <text evidence="2">The sequence shown here is derived from an EMBL/GenBank/DDBJ whole genome shotgun (WGS) entry which is preliminary data.</text>
</comment>
<dbReference type="InterPro" id="IPR011008">
    <property type="entry name" value="Dimeric_a/b-barrel"/>
</dbReference>
<dbReference type="Proteomes" id="UP001595821">
    <property type="component" value="Unassembled WGS sequence"/>
</dbReference>
<evidence type="ECO:0008006" key="4">
    <source>
        <dbReference type="Google" id="ProtNLM"/>
    </source>
</evidence>
<dbReference type="SUPFAM" id="SSF54909">
    <property type="entry name" value="Dimeric alpha+beta barrel"/>
    <property type="match status" value="1"/>
</dbReference>
<dbReference type="RefSeq" id="WP_246971086.1">
    <property type="nucleotide sequence ID" value="NZ_CP095397.1"/>
</dbReference>
<dbReference type="Pfam" id="PF24152">
    <property type="entry name" value="DUF7405"/>
    <property type="match status" value="1"/>
</dbReference>
<gene>
    <name evidence="2" type="ORF">ACFOZ7_08300</name>
</gene>
<evidence type="ECO:0000256" key="1">
    <source>
        <dbReference type="SAM" id="MobiDB-lite"/>
    </source>
</evidence>
<accession>A0ABD5NZ84</accession>
<dbReference type="InterPro" id="IPR055828">
    <property type="entry name" value="DUF7405"/>
</dbReference>
<organism evidence="2 3">
    <name type="scientific">Natribaculum luteum</name>
    <dbReference type="NCBI Taxonomy" id="1586232"/>
    <lineage>
        <taxon>Archaea</taxon>
        <taxon>Methanobacteriati</taxon>
        <taxon>Methanobacteriota</taxon>
        <taxon>Stenosarchaea group</taxon>
        <taxon>Halobacteria</taxon>
        <taxon>Halobacteriales</taxon>
        <taxon>Natrialbaceae</taxon>
        <taxon>Natribaculum</taxon>
    </lineage>
</organism>
<sequence>MTLRRNLLRRLTGLAGAVGLAGCFGRSEQGTVGPSADLPPNPRGDELPRRQHAWNERLAAREDGNRLLPRHFRILLLTLDGEPTEEDAATVERAIRTLEAAFDYGPEGLLHMLGWGSDYFERLDRLEASPVRHPQVLSRTDDPDLLSFDAALVLASDDPSHLNAVESAMFDSDSELAGETVEERLGDVLSIRTRRTGFTGDGLPADHADTDGVPSEIPSDVPNFMGVFSNVRGAQASEDRVTIEDGPYEGGTTMHLSHLRQSLDAWWGMDESERTERMFSPEFTPADVDALETDLPFTDNVTDHARDEGVVGHWEKVARVREDGEPLLLRRDFNTVDSGHAGVHFLSLQKDLEDFVTTRDAMNGWWLREEHESPGTVNDRENNGILDFVEVLSRANFYVPPRAERAFP</sequence>
<evidence type="ECO:0000313" key="2">
    <source>
        <dbReference type="EMBL" id="MFC4246999.1"/>
    </source>
</evidence>
<feature type="region of interest" description="Disordered" evidence="1">
    <location>
        <begin position="29"/>
        <end position="48"/>
    </location>
</feature>
<evidence type="ECO:0000313" key="3">
    <source>
        <dbReference type="Proteomes" id="UP001595821"/>
    </source>
</evidence>
<dbReference type="GeneID" id="71852189"/>
<reference evidence="2 3" key="1">
    <citation type="journal article" date="2014" name="Int. J. Syst. Evol. Microbiol.">
        <title>Complete genome sequence of Corynebacterium casei LMG S-19264T (=DSM 44701T), isolated from a smear-ripened cheese.</title>
        <authorList>
            <consortium name="US DOE Joint Genome Institute (JGI-PGF)"/>
            <person name="Walter F."/>
            <person name="Albersmeier A."/>
            <person name="Kalinowski J."/>
            <person name="Ruckert C."/>
        </authorList>
    </citation>
    <scope>NUCLEOTIDE SEQUENCE [LARGE SCALE GENOMIC DNA]</scope>
    <source>
        <strain evidence="2 3">IBRC-M 10912</strain>
    </source>
</reference>
<dbReference type="PROSITE" id="PS51257">
    <property type="entry name" value="PROKAR_LIPOPROTEIN"/>
    <property type="match status" value="1"/>
</dbReference>
<dbReference type="AlphaFoldDB" id="A0ABD5NZ84"/>